<evidence type="ECO:0000256" key="4">
    <source>
        <dbReference type="ARBA" id="ARBA00023136"/>
    </source>
</evidence>
<dbReference type="PANTHER" id="PTHR15948:SF0">
    <property type="entry name" value="GOLGI PH REGULATOR A-RELATED"/>
    <property type="match status" value="1"/>
</dbReference>
<gene>
    <name evidence="9" type="ORF">G7Y89_g3825</name>
</gene>
<dbReference type="AlphaFoldDB" id="A0A8H4RS00"/>
<protein>
    <recommendedName>
        <fullName evidence="11">Golgi pH regulator</fullName>
    </recommendedName>
</protein>
<dbReference type="InterPro" id="IPR015672">
    <property type="entry name" value="GPHR/GTG"/>
</dbReference>
<feature type="transmembrane region" description="Helical" evidence="6">
    <location>
        <begin position="424"/>
        <end position="446"/>
    </location>
</feature>
<feature type="domain" description="Abscisic acid G-protein coupled receptor-like" evidence="7">
    <location>
        <begin position="343"/>
        <end position="527"/>
    </location>
</feature>
<dbReference type="Proteomes" id="UP000566819">
    <property type="component" value="Unassembled WGS sequence"/>
</dbReference>
<dbReference type="Pfam" id="PF12537">
    <property type="entry name" value="GPHR_N"/>
    <property type="match status" value="1"/>
</dbReference>
<dbReference type="OrthoDB" id="264392at2759"/>
<feature type="transmembrane region" description="Helical" evidence="6">
    <location>
        <begin position="137"/>
        <end position="165"/>
    </location>
</feature>
<evidence type="ECO:0000256" key="2">
    <source>
        <dbReference type="ARBA" id="ARBA00022692"/>
    </source>
</evidence>
<reference evidence="9 10" key="1">
    <citation type="submission" date="2020-03" db="EMBL/GenBank/DDBJ databases">
        <title>Draft Genome Sequence of Cudoniella acicularis.</title>
        <authorList>
            <person name="Buettner E."/>
            <person name="Kellner H."/>
        </authorList>
    </citation>
    <scope>NUCLEOTIDE SEQUENCE [LARGE SCALE GENOMIC DNA]</scope>
    <source>
        <strain evidence="9 10">DSM 108380</strain>
    </source>
</reference>
<comment type="caution">
    <text evidence="9">The sequence shown here is derived from an EMBL/GenBank/DDBJ whole genome shotgun (WGS) entry which is preliminary data.</text>
</comment>
<name>A0A8H4RS00_9HELO</name>
<evidence type="ECO:0008006" key="11">
    <source>
        <dbReference type="Google" id="ProtNLM"/>
    </source>
</evidence>
<keyword evidence="2 6" id="KW-0812">Transmembrane</keyword>
<evidence type="ECO:0000313" key="10">
    <source>
        <dbReference type="Proteomes" id="UP000566819"/>
    </source>
</evidence>
<evidence type="ECO:0000259" key="7">
    <source>
        <dbReference type="Pfam" id="PF12430"/>
    </source>
</evidence>
<proteinExistence type="predicted"/>
<feature type="transmembrane region" description="Helical" evidence="6">
    <location>
        <begin position="458"/>
        <end position="479"/>
    </location>
</feature>
<comment type="subcellular location">
    <subcellularLocation>
        <location evidence="1">Membrane</location>
        <topology evidence="1">Multi-pass membrane protein</topology>
    </subcellularLocation>
</comment>
<keyword evidence="4 6" id="KW-0472">Membrane</keyword>
<sequence>MLPSDKCDDACTMPGTAAAHQSRSLSSSSVSTIAFSSIPLTATFLLVNLFVLYKVFPIVAGLQHSKDDQEHYLPSDAPPSLRQKHAEHGAKSPRRRVIAISFSATIALAAVLAELILCEISNTLDPAARALALKVVVPTLLFLLVGLMPFLELQSIVAGSGWSFSRTESGRVPRTPWILQLFGFTIWITGFWWLGKGIPGTYIHTMASQPGKGLSEACVERVGIIGVSLMALLSGFAAVSNPWQTFGAKTRPVTEADVTRKQAGLDATNDMLVAKKSRLRALQRKLKDTPAEGFMTKVMGTIRGSADTQELKALELEISGLTSMAQSLSSSLNILQSRLASNQRASSPLGKLFLTPASYGFSLYCIYRILSTSLTTLRHILFPSPDSSTFTSSATDPINRVLSLLAKHVDPTLDQLAWSRQISFLLSGIILLASFSSVLQTFHMITKLSPSLLYQAQANLALIIAQISATYVISSALLLRSNLPSEMKSVVSDALGSPLEPGFVERWFDGWFLVASLGTAGGIWIGRQWGSFGRDWDDWNVFEGDVEMGQKRS</sequence>
<keyword evidence="3 6" id="KW-1133">Transmembrane helix</keyword>
<evidence type="ECO:0000259" key="8">
    <source>
        <dbReference type="Pfam" id="PF12537"/>
    </source>
</evidence>
<dbReference type="InterPro" id="IPR022535">
    <property type="entry name" value="Golgi_pH-regulator_cons_dom"/>
</dbReference>
<evidence type="ECO:0000256" key="1">
    <source>
        <dbReference type="ARBA" id="ARBA00004141"/>
    </source>
</evidence>
<evidence type="ECO:0000256" key="3">
    <source>
        <dbReference type="ARBA" id="ARBA00022989"/>
    </source>
</evidence>
<evidence type="ECO:0000256" key="5">
    <source>
        <dbReference type="SAM" id="MobiDB-lite"/>
    </source>
</evidence>
<feature type="domain" description="Golgi pH regulator conserved" evidence="8">
    <location>
        <begin position="213"/>
        <end position="279"/>
    </location>
</feature>
<evidence type="ECO:0000256" key="6">
    <source>
        <dbReference type="SAM" id="Phobius"/>
    </source>
</evidence>
<organism evidence="9 10">
    <name type="scientific">Cudoniella acicularis</name>
    <dbReference type="NCBI Taxonomy" id="354080"/>
    <lineage>
        <taxon>Eukaryota</taxon>
        <taxon>Fungi</taxon>
        <taxon>Dikarya</taxon>
        <taxon>Ascomycota</taxon>
        <taxon>Pezizomycotina</taxon>
        <taxon>Leotiomycetes</taxon>
        <taxon>Helotiales</taxon>
        <taxon>Tricladiaceae</taxon>
        <taxon>Cudoniella</taxon>
    </lineage>
</organism>
<feature type="transmembrane region" description="Helical" evidence="6">
    <location>
        <begin position="33"/>
        <end position="56"/>
    </location>
</feature>
<accession>A0A8H4RS00</accession>
<evidence type="ECO:0000313" key="9">
    <source>
        <dbReference type="EMBL" id="KAF4634293.1"/>
    </source>
</evidence>
<dbReference type="GO" id="GO:0016020">
    <property type="term" value="C:membrane"/>
    <property type="evidence" value="ECO:0007669"/>
    <property type="project" value="UniProtKB-SubCell"/>
</dbReference>
<feature type="region of interest" description="Disordered" evidence="5">
    <location>
        <begin position="70"/>
        <end position="92"/>
    </location>
</feature>
<feature type="transmembrane region" description="Helical" evidence="6">
    <location>
        <begin position="97"/>
        <end position="117"/>
    </location>
</feature>
<feature type="transmembrane region" description="Helical" evidence="6">
    <location>
        <begin position="222"/>
        <end position="239"/>
    </location>
</feature>
<dbReference type="PANTHER" id="PTHR15948">
    <property type="entry name" value="G-PROTEIN COUPLED RECEPTOR 89-RELATED"/>
    <property type="match status" value="1"/>
</dbReference>
<dbReference type="EMBL" id="JAAMPI010000195">
    <property type="protein sequence ID" value="KAF4634293.1"/>
    <property type="molecule type" value="Genomic_DNA"/>
</dbReference>
<feature type="transmembrane region" description="Helical" evidence="6">
    <location>
        <begin position="177"/>
        <end position="195"/>
    </location>
</feature>
<dbReference type="InterPro" id="IPR025969">
    <property type="entry name" value="ABA_GPCR_dom"/>
</dbReference>
<dbReference type="Pfam" id="PF12430">
    <property type="entry name" value="ABA_GPCR"/>
    <property type="match status" value="1"/>
</dbReference>
<keyword evidence="10" id="KW-1185">Reference proteome</keyword>